<dbReference type="Gene3D" id="6.10.340.10">
    <property type="match status" value="1"/>
</dbReference>
<feature type="transmembrane region" description="Helical" evidence="4">
    <location>
        <begin position="101"/>
        <end position="126"/>
    </location>
</feature>
<keyword evidence="4" id="KW-1133">Transmembrane helix</keyword>
<keyword evidence="7" id="KW-1185">Reference proteome</keyword>
<keyword evidence="4" id="KW-0812">Transmembrane</keyword>
<dbReference type="AlphaFoldDB" id="A0A0F5LC91"/>
<evidence type="ECO:0000313" key="6">
    <source>
        <dbReference type="EMBL" id="KKB79973.1"/>
    </source>
</evidence>
<dbReference type="CDD" id="cd01949">
    <property type="entry name" value="GGDEF"/>
    <property type="match status" value="1"/>
</dbReference>
<protein>
    <recommendedName>
        <fullName evidence="1">diguanylate cyclase</fullName>
        <ecNumber evidence="1">2.7.7.65</ecNumber>
    </recommendedName>
</protein>
<evidence type="ECO:0000256" key="1">
    <source>
        <dbReference type="ARBA" id="ARBA00012528"/>
    </source>
</evidence>
<dbReference type="NCBIfam" id="TIGR00254">
    <property type="entry name" value="GGDEF"/>
    <property type="match status" value="1"/>
</dbReference>
<dbReference type="PROSITE" id="PS50887">
    <property type="entry name" value="GGDEF"/>
    <property type="match status" value="1"/>
</dbReference>
<feature type="coiled-coil region" evidence="3">
    <location>
        <begin position="172"/>
        <end position="199"/>
    </location>
</feature>
<keyword evidence="3" id="KW-0175">Coiled coil</keyword>
<accession>A0A0F5LC91</accession>
<proteinExistence type="predicted"/>
<dbReference type="STRING" id="361041.VW35_05780"/>
<dbReference type="GO" id="GO:0052621">
    <property type="term" value="F:diguanylate cyclase activity"/>
    <property type="evidence" value="ECO:0007669"/>
    <property type="project" value="UniProtKB-EC"/>
</dbReference>
<evidence type="ECO:0000256" key="4">
    <source>
        <dbReference type="SAM" id="Phobius"/>
    </source>
</evidence>
<feature type="domain" description="GGDEF" evidence="5">
    <location>
        <begin position="227"/>
        <end position="360"/>
    </location>
</feature>
<comment type="caution">
    <text evidence="6">The sequence shown here is derived from an EMBL/GenBank/DDBJ whole genome shotgun (WGS) entry which is preliminary data.</text>
</comment>
<dbReference type="Gene3D" id="3.30.70.270">
    <property type="match status" value="1"/>
</dbReference>
<evidence type="ECO:0000259" key="5">
    <source>
        <dbReference type="PROSITE" id="PS50887"/>
    </source>
</evidence>
<dbReference type="SUPFAM" id="SSF55073">
    <property type="entry name" value="Nucleotide cyclase"/>
    <property type="match status" value="1"/>
</dbReference>
<evidence type="ECO:0000256" key="2">
    <source>
        <dbReference type="ARBA" id="ARBA00034247"/>
    </source>
</evidence>
<dbReference type="PANTHER" id="PTHR45138:SF9">
    <property type="entry name" value="DIGUANYLATE CYCLASE DGCM-RELATED"/>
    <property type="match status" value="1"/>
</dbReference>
<dbReference type="SMART" id="SM00267">
    <property type="entry name" value="GGDEF"/>
    <property type="match status" value="1"/>
</dbReference>
<dbReference type="Proteomes" id="UP000033514">
    <property type="component" value="Unassembled WGS sequence"/>
</dbReference>
<dbReference type="InterPro" id="IPR050469">
    <property type="entry name" value="Diguanylate_Cyclase"/>
</dbReference>
<organism evidence="6 7">
    <name type="scientific">Devosia soli</name>
    <dbReference type="NCBI Taxonomy" id="361041"/>
    <lineage>
        <taxon>Bacteria</taxon>
        <taxon>Pseudomonadati</taxon>
        <taxon>Pseudomonadota</taxon>
        <taxon>Alphaproteobacteria</taxon>
        <taxon>Hyphomicrobiales</taxon>
        <taxon>Devosiaceae</taxon>
        <taxon>Devosia</taxon>
    </lineage>
</organism>
<comment type="catalytic activity">
    <reaction evidence="2">
        <text>2 GTP = 3',3'-c-di-GMP + 2 diphosphate</text>
        <dbReference type="Rhea" id="RHEA:24898"/>
        <dbReference type="ChEBI" id="CHEBI:33019"/>
        <dbReference type="ChEBI" id="CHEBI:37565"/>
        <dbReference type="ChEBI" id="CHEBI:58805"/>
        <dbReference type="EC" id="2.7.7.65"/>
    </reaction>
</comment>
<reference evidence="6 7" key="1">
    <citation type="submission" date="2015-03" db="EMBL/GenBank/DDBJ databases">
        <authorList>
            <person name="Hassan Y.I."/>
            <person name="Lepp D."/>
            <person name="Zhou T."/>
        </authorList>
    </citation>
    <scope>NUCLEOTIDE SEQUENCE [LARGE SCALE GENOMIC DNA]</scope>
    <source>
        <strain evidence="6 7">GH2-10</strain>
    </source>
</reference>
<dbReference type="InterPro" id="IPR029787">
    <property type="entry name" value="Nucleotide_cyclase"/>
</dbReference>
<dbReference type="InterPro" id="IPR043128">
    <property type="entry name" value="Rev_trsase/Diguanyl_cyclase"/>
</dbReference>
<dbReference type="EC" id="2.7.7.65" evidence="1"/>
<keyword evidence="4" id="KW-0472">Membrane</keyword>
<sequence length="368" mass="40417">MARMRSAEGILRTLWSNSVGMADKLLPNPEITALLADVRRDFFENGLALLHWAVDEHGAKNSLSASDLAAEFVPYLQSSEQLRTAIVTQSIRTLERDAAKALGSLVNSAALTLGILAVLVVVAVFFSRALFSPLMRLHSDVLALANGNNDTPRPVPAMAQEVDDIFAGLAILRDHIGAKRALEEEQRRLNRRLRRLAETDTLTGLLNRRALLTRIDAVFRRADRIGETLAVALFDIDHFKLVNDTHGHAVGDEVLAGVARLVESTLQSGDFLARIGGEEFVIILRHMDETTAFGRLERIRLLLAETPVQTATGLSVTASFGMAMRPAGSEIDWDGIFSLADQRLYLAKNNGRNRVVVDGISPETRRRA</sequence>
<gene>
    <name evidence="6" type="ORF">VW35_05780</name>
</gene>
<name>A0A0F5LC91_9HYPH</name>
<dbReference type="InterPro" id="IPR000160">
    <property type="entry name" value="GGDEF_dom"/>
</dbReference>
<dbReference type="EMBL" id="LAJG01000014">
    <property type="protein sequence ID" value="KKB79973.1"/>
    <property type="molecule type" value="Genomic_DNA"/>
</dbReference>
<dbReference type="PATRIC" id="fig|361041.3.peg.473"/>
<dbReference type="Pfam" id="PF00990">
    <property type="entry name" value="GGDEF"/>
    <property type="match status" value="1"/>
</dbReference>
<evidence type="ECO:0000313" key="7">
    <source>
        <dbReference type="Proteomes" id="UP000033514"/>
    </source>
</evidence>
<evidence type="ECO:0000256" key="3">
    <source>
        <dbReference type="SAM" id="Coils"/>
    </source>
</evidence>
<dbReference type="FunFam" id="3.30.70.270:FF:000001">
    <property type="entry name" value="Diguanylate cyclase domain protein"/>
    <property type="match status" value="1"/>
</dbReference>
<dbReference type="PANTHER" id="PTHR45138">
    <property type="entry name" value="REGULATORY COMPONENTS OF SENSORY TRANSDUCTION SYSTEM"/>
    <property type="match status" value="1"/>
</dbReference>